<dbReference type="PANTHER" id="PTHR21090">
    <property type="entry name" value="AROM/DEHYDROQUINATE SYNTHASE"/>
    <property type="match status" value="1"/>
</dbReference>
<evidence type="ECO:0000256" key="7">
    <source>
        <dbReference type="HAMAP-Rule" id="MF_00210"/>
    </source>
</evidence>
<feature type="binding site" evidence="7">
    <location>
        <position position="290"/>
    </location>
    <ligand>
        <name>3-phosphoshikimate</name>
        <dbReference type="ChEBI" id="CHEBI:145989"/>
    </ligand>
</feature>
<dbReference type="PROSITE" id="PS00885">
    <property type="entry name" value="EPSP_SYNTHASE_2"/>
    <property type="match status" value="1"/>
</dbReference>
<feature type="binding site" evidence="7">
    <location>
        <position position="92"/>
    </location>
    <ligand>
        <name>phosphoenolpyruvate</name>
        <dbReference type="ChEBI" id="CHEBI:58702"/>
    </ligand>
</feature>
<feature type="binding site" evidence="7">
    <location>
        <position position="165"/>
    </location>
    <ligand>
        <name>phosphoenolpyruvate</name>
        <dbReference type="ChEBI" id="CHEBI:58702"/>
    </ligand>
</feature>
<keyword evidence="4 7" id="KW-0808">Transferase</keyword>
<feature type="binding site" evidence="7">
    <location>
        <position position="321"/>
    </location>
    <ligand>
        <name>phosphoenolpyruvate</name>
        <dbReference type="ChEBI" id="CHEBI:58702"/>
    </ligand>
</feature>
<dbReference type="EMBL" id="QUSM01000003">
    <property type="protein sequence ID" value="RGD74333.1"/>
    <property type="molecule type" value="Genomic_DNA"/>
</dbReference>
<sequence>MDNIKITPNKLKGKVNIPPSKSMAHRAIICAALSKGKSVIDNIELSDDIIATISAVKSMGAKVTTDNRKVTIEGILNSPKESDFTVDCNESGSTLRFFVPITMLLKGEKTFIGKGNLGKRPLDVFYNIFDKQGIEYYYEKDILNLTVDGRLKADTFEVRGDISSQFITGLLFTLPLLEGDSKIVITTDLESKSYLDLTLSMLEKFGIKIINNDYKEFIIKGNQEYKAMDYTVEGDYSQAAFFLSANYLGSDIDVLGLDDTSLQGDKEIIKWIDVLNSSEEKVIDAANCPDIIPVLTVCAALTKGETRIINAGRLRIKECDRLNAISKELSKLGAKIIENEDNLVIEGVESLKGGIVDSHKDHRISMSMAIASTAAKDDIIIKDYMCVRKSYPTFFEDFVSLGGEIHECDIWR</sequence>
<evidence type="ECO:0000313" key="9">
    <source>
        <dbReference type="EMBL" id="RGD74333.1"/>
    </source>
</evidence>
<comment type="caution">
    <text evidence="7">Lacks conserved residue(s) required for the propagation of feature annotation.</text>
</comment>
<dbReference type="HAMAP" id="MF_00210">
    <property type="entry name" value="EPSP_synth"/>
    <property type="match status" value="1"/>
</dbReference>
<comment type="similarity">
    <text evidence="2 7">Belongs to the EPSP synthase family.</text>
</comment>
<dbReference type="AlphaFoldDB" id="A0A3E3DYM5"/>
<evidence type="ECO:0000256" key="6">
    <source>
        <dbReference type="ARBA" id="ARBA00044633"/>
    </source>
</evidence>
<evidence type="ECO:0000313" key="10">
    <source>
        <dbReference type="Proteomes" id="UP000261212"/>
    </source>
</evidence>
<comment type="caution">
    <text evidence="9">The sequence shown here is derived from an EMBL/GenBank/DDBJ whole genome shotgun (WGS) entry which is preliminary data.</text>
</comment>
<evidence type="ECO:0000256" key="3">
    <source>
        <dbReference type="ARBA" id="ARBA00022605"/>
    </source>
</evidence>
<evidence type="ECO:0000256" key="1">
    <source>
        <dbReference type="ARBA" id="ARBA00004811"/>
    </source>
</evidence>
<dbReference type="CDD" id="cd01556">
    <property type="entry name" value="EPSP_synthase"/>
    <property type="match status" value="1"/>
</dbReference>
<dbReference type="UniPathway" id="UPA00053">
    <property type="reaction ID" value="UER00089"/>
</dbReference>
<feature type="binding site" evidence="7">
    <location>
        <position position="317"/>
    </location>
    <ligand>
        <name>3-phosphoshikimate</name>
        <dbReference type="ChEBI" id="CHEBI:145989"/>
    </ligand>
</feature>
<protein>
    <recommendedName>
        <fullName evidence="7">3-phosphoshikimate 1-carboxyvinyltransferase</fullName>
        <ecNumber evidence="7">2.5.1.19</ecNumber>
    </recommendedName>
    <alternativeName>
        <fullName evidence="7">5-enolpyruvylshikimate-3-phosphate synthase</fullName>
        <shortName evidence="7">EPSP synthase</shortName>
        <shortName evidence="7">EPSPS</shortName>
    </alternativeName>
</protein>
<dbReference type="NCBIfam" id="TIGR01356">
    <property type="entry name" value="aroA"/>
    <property type="match status" value="1"/>
</dbReference>
<dbReference type="Pfam" id="PF00275">
    <property type="entry name" value="EPSP_synthase"/>
    <property type="match status" value="1"/>
</dbReference>
<dbReference type="RefSeq" id="WP_007049292.1">
    <property type="nucleotide sequence ID" value="NZ_CABKNJ010000005.1"/>
</dbReference>
<dbReference type="PIRSF" id="PIRSF000505">
    <property type="entry name" value="EPSPS"/>
    <property type="match status" value="1"/>
</dbReference>
<accession>A0A3E3DYM5</accession>
<dbReference type="GO" id="GO:0009423">
    <property type="term" value="P:chorismate biosynthetic process"/>
    <property type="evidence" value="ECO:0007669"/>
    <property type="project" value="UniProtKB-UniRule"/>
</dbReference>
<evidence type="ECO:0000259" key="8">
    <source>
        <dbReference type="Pfam" id="PF00275"/>
    </source>
</evidence>
<dbReference type="GO" id="GO:0009073">
    <property type="term" value="P:aromatic amino acid family biosynthetic process"/>
    <property type="evidence" value="ECO:0007669"/>
    <property type="project" value="UniProtKB-KW"/>
</dbReference>
<evidence type="ECO:0000256" key="2">
    <source>
        <dbReference type="ARBA" id="ARBA00009948"/>
    </source>
</evidence>
<dbReference type="EC" id="2.5.1.19" evidence="7"/>
<comment type="pathway">
    <text evidence="1 7">Metabolic intermediate biosynthesis; chorismate biosynthesis; chorismate from D-erythrose 4-phosphate and phosphoenolpyruvate: step 6/7.</text>
</comment>
<comment type="catalytic activity">
    <reaction evidence="6">
        <text>3-phosphoshikimate + phosphoenolpyruvate = 5-O-(1-carboxyvinyl)-3-phosphoshikimate + phosphate</text>
        <dbReference type="Rhea" id="RHEA:21256"/>
        <dbReference type="ChEBI" id="CHEBI:43474"/>
        <dbReference type="ChEBI" id="CHEBI:57701"/>
        <dbReference type="ChEBI" id="CHEBI:58702"/>
        <dbReference type="ChEBI" id="CHEBI:145989"/>
        <dbReference type="EC" id="2.5.1.19"/>
    </reaction>
    <physiologicalReaction direction="left-to-right" evidence="6">
        <dbReference type="Rhea" id="RHEA:21257"/>
    </physiologicalReaction>
</comment>
<evidence type="ECO:0000256" key="4">
    <source>
        <dbReference type="ARBA" id="ARBA00022679"/>
    </source>
</evidence>
<feature type="binding site" evidence="7">
    <location>
        <position position="164"/>
    </location>
    <ligand>
        <name>3-phosphoshikimate</name>
        <dbReference type="ChEBI" id="CHEBI:145989"/>
    </ligand>
</feature>
<keyword evidence="5 7" id="KW-0057">Aromatic amino acid biosynthesis</keyword>
<dbReference type="Gene3D" id="3.65.10.10">
    <property type="entry name" value="Enolpyruvate transferase domain"/>
    <property type="match status" value="2"/>
</dbReference>
<feature type="binding site" evidence="7">
    <location>
        <position position="21"/>
    </location>
    <ligand>
        <name>3-phosphoshikimate</name>
        <dbReference type="ChEBI" id="CHEBI:145989"/>
    </ligand>
</feature>
<gene>
    <name evidence="7 9" type="primary">aroA</name>
    <name evidence="9" type="ORF">DW687_06090</name>
</gene>
<keyword evidence="7" id="KW-0963">Cytoplasm</keyword>
<comment type="subunit">
    <text evidence="7">Monomer.</text>
</comment>
<comment type="subcellular location">
    <subcellularLocation>
        <location evidence="7">Cytoplasm</location>
    </subcellularLocation>
</comment>
<feature type="binding site" evidence="7">
    <location>
        <position position="191"/>
    </location>
    <ligand>
        <name>3-phosphoshikimate</name>
        <dbReference type="ChEBI" id="CHEBI:145989"/>
    </ligand>
</feature>
<dbReference type="GeneID" id="97999727"/>
<dbReference type="GO" id="GO:0008652">
    <property type="term" value="P:amino acid biosynthetic process"/>
    <property type="evidence" value="ECO:0007669"/>
    <property type="project" value="UniProtKB-KW"/>
</dbReference>
<dbReference type="SUPFAM" id="SSF55205">
    <property type="entry name" value="EPT/RTPC-like"/>
    <property type="match status" value="1"/>
</dbReference>
<dbReference type="InterPro" id="IPR013792">
    <property type="entry name" value="RNA3'P_cycl/enolpyr_Trfase_a/b"/>
</dbReference>
<dbReference type="InterPro" id="IPR001986">
    <property type="entry name" value="Enolpyruvate_Tfrase_dom"/>
</dbReference>
<feature type="binding site" evidence="7">
    <location>
        <position position="26"/>
    </location>
    <ligand>
        <name>3-phosphoshikimate</name>
        <dbReference type="ChEBI" id="CHEBI:145989"/>
    </ligand>
</feature>
<evidence type="ECO:0000256" key="5">
    <source>
        <dbReference type="ARBA" id="ARBA00023141"/>
    </source>
</evidence>
<feature type="binding site" evidence="7">
    <location>
        <position position="389"/>
    </location>
    <ligand>
        <name>phosphoenolpyruvate</name>
        <dbReference type="ChEBI" id="CHEBI:58702"/>
    </ligand>
</feature>
<dbReference type="InterPro" id="IPR023193">
    <property type="entry name" value="EPSP_synthase_CS"/>
</dbReference>
<name>A0A3E3DYM5_9FIRM</name>
<organism evidence="9 10">
    <name type="scientific">Anaerofustis stercorihominis</name>
    <dbReference type="NCBI Taxonomy" id="214853"/>
    <lineage>
        <taxon>Bacteria</taxon>
        <taxon>Bacillati</taxon>
        <taxon>Bacillota</taxon>
        <taxon>Clostridia</taxon>
        <taxon>Eubacteriales</taxon>
        <taxon>Eubacteriaceae</taxon>
        <taxon>Anaerofustis</taxon>
    </lineage>
</organism>
<feature type="binding site" evidence="7">
    <location>
        <position position="163"/>
    </location>
    <ligand>
        <name>3-phosphoshikimate</name>
        <dbReference type="ChEBI" id="CHEBI:145989"/>
    </ligand>
</feature>
<feature type="active site" description="Proton acceptor" evidence="7">
    <location>
        <position position="290"/>
    </location>
</feature>
<dbReference type="GO" id="GO:0005737">
    <property type="term" value="C:cytoplasm"/>
    <property type="evidence" value="ECO:0007669"/>
    <property type="project" value="UniProtKB-SubCell"/>
</dbReference>
<comment type="function">
    <text evidence="7">Catalyzes the transfer of the enolpyruvyl moiety of phosphoenolpyruvate (PEP) to the 5-hydroxyl of shikimate-3-phosphate (S3P) to produce enolpyruvyl shikimate-3-phosphate and inorganic phosphate.</text>
</comment>
<dbReference type="GO" id="GO:0003866">
    <property type="term" value="F:3-phosphoshikimate 1-carboxyvinyltransferase activity"/>
    <property type="evidence" value="ECO:0007669"/>
    <property type="project" value="UniProtKB-UniRule"/>
</dbReference>
<feature type="domain" description="Enolpyruvate transferase" evidence="8">
    <location>
        <begin position="8"/>
        <end position="397"/>
    </location>
</feature>
<reference evidence="9 10" key="1">
    <citation type="submission" date="2018-08" db="EMBL/GenBank/DDBJ databases">
        <title>A genome reference for cultivated species of the human gut microbiota.</title>
        <authorList>
            <person name="Zou Y."/>
            <person name="Xue W."/>
            <person name="Luo G."/>
        </authorList>
    </citation>
    <scope>NUCLEOTIDE SEQUENCE [LARGE SCALE GENOMIC DNA]</scope>
    <source>
        <strain evidence="9 10">AM25-6</strain>
    </source>
</reference>
<proteinExistence type="inferred from homology"/>
<dbReference type="InterPro" id="IPR006264">
    <property type="entry name" value="EPSP_synthase"/>
</dbReference>
<feature type="binding site" evidence="7">
    <location>
        <position position="363"/>
    </location>
    <ligand>
        <name>phosphoenolpyruvate</name>
        <dbReference type="ChEBI" id="CHEBI:58702"/>
    </ligand>
</feature>
<feature type="binding site" evidence="7">
    <location>
        <position position="22"/>
    </location>
    <ligand>
        <name>3-phosphoshikimate</name>
        <dbReference type="ChEBI" id="CHEBI:145989"/>
    </ligand>
</feature>
<dbReference type="InterPro" id="IPR036968">
    <property type="entry name" value="Enolpyruvate_Tfrase_sf"/>
</dbReference>
<feature type="binding site" evidence="7">
    <location>
        <position position="21"/>
    </location>
    <ligand>
        <name>phosphoenolpyruvate</name>
        <dbReference type="ChEBI" id="CHEBI:58702"/>
    </ligand>
</feature>
<feature type="binding site" evidence="7">
    <location>
        <position position="120"/>
    </location>
    <ligand>
        <name>phosphoenolpyruvate</name>
        <dbReference type="ChEBI" id="CHEBI:58702"/>
    </ligand>
</feature>
<feature type="binding site" evidence="7">
    <location>
        <position position="165"/>
    </location>
    <ligand>
        <name>3-phosphoshikimate</name>
        <dbReference type="ChEBI" id="CHEBI:145989"/>
    </ligand>
</feature>
<dbReference type="PANTHER" id="PTHR21090:SF5">
    <property type="entry name" value="PENTAFUNCTIONAL AROM POLYPEPTIDE"/>
    <property type="match status" value="1"/>
</dbReference>
<dbReference type="Proteomes" id="UP000261212">
    <property type="component" value="Unassembled WGS sequence"/>
</dbReference>
<keyword evidence="3 7" id="KW-0028">Amino-acid biosynthesis</keyword>